<evidence type="ECO:0000259" key="4">
    <source>
        <dbReference type="Pfam" id="PF21365"/>
    </source>
</evidence>
<dbReference type="GO" id="GO:0004553">
    <property type="term" value="F:hydrolase activity, hydrolyzing O-glycosyl compounds"/>
    <property type="evidence" value="ECO:0007669"/>
    <property type="project" value="InterPro"/>
</dbReference>
<dbReference type="Pfam" id="PF21365">
    <property type="entry name" value="Glyco_hydro_31_3rd"/>
    <property type="match status" value="1"/>
</dbReference>
<dbReference type="SUPFAM" id="SSF51445">
    <property type="entry name" value="(Trans)glycosidases"/>
    <property type="match status" value="1"/>
</dbReference>
<dbReference type="InterPro" id="IPR017853">
    <property type="entry name" value="GH"/>
</dbReference>
<feature type="domain" description="Glycoside hydrolase family 31 TIM barrel" evidence="3">
    <location>
        <begin position="242"/>
        <end position="570"/>
    </location>
</feature>
<dbReference type="Pfam" id="PF01055">
    <property type="entry name" value="Glyco_hydro_31_2nd"/>
    <property type="match status" value="1"/>
</dbReference>
<comment type="similarity">
    <text evidence="1 2">Belongs to the glycosyl hydrolase 31 family.</text>
</comment>
<dbReference type="PANTHER" id="PTHR46959:SF2">
    <property type="entry name" value="SULFOQUINOVOSIDASE"/>
    <property type="match status" value="1"/>
</dbReference>
<dbReference type="EMBL" id="PXYW01000011">
    <property type="protein sequence ID" value="PSR34174.1"/>
    <property type="molecule type" value="Genomic_DNA"/>
</dbReference>
<dbReference type="InterPro" id="IPR013780">
    <property type="entry name" value="Glyco_hydro_b"/>
</dbReference>
<feature type="domain" description="Glycosyl hydrolase family 31 C-terminal" evidence="4">
    <location>
        <begin position="579"/>
        <end position="663"/>
    </location>
</feature>
<name>A0A2T2XI61_9FIRM</name>
<gene>
    <name evidence="5" type="ORF">C7B46_06390</name>
</gene>
<dbReference type="PANTHER" id="PTHR46959">
    <property type="entry name" value="SULFOQUINOVOSIDASE"/>
    <property type="match status" value="1"/>
</dbReference>
<comment type="caution">
    <text evidence="5">The sequence shown here is derived from an EMBL/GenBank/DDBJ whole genome shotgun (WGS) entry which is preliminary data.</text>
</comment>
<reference evidence="5 6" key="1">
    <citation type="journal article" date="2014" name="BMC Genomics">
        <title>Comparison of environmental and isolate Sulfobacillus genomes reveals diverse carbon, sulfur, nitrogen, and hydrogen metabolisms.</title>
        <authorList>
            <person name="Justice N.B."/>
            <person name="Norman A."/>
            <person name="Brown C.T."/>
            <person name="Singh A."/>
            <person name="Thomas B.C."/>
            <person name="Banfield J.F."/>
        </authorList>
    </citation>
    <scope>NUCLEOTIDE SEQUENCE [LARGE SCALE GENOMIC DNA]</scope>
    <source>
        <strain evidence="5">AMDSBA4</strain>
    </source>
</reference>
<keyword evidence="2 5" id="KW-0378">Hydrolase</keyword>
<dbReference type="InterPro" id="IPR048395">
    <property type="entry name" value="Glyco_hydro_31_C"/>
</dbReference>
<dbReference type="GO" id="GO:0005975">
    <property type="term" value="P:carbohydrate metabolic process"/>
    <property type="evidence" value="ECO:0007669"/>
    <property type="project" value="InterPro"/>
</dbReference>
<dbReference type="AlphaFoldDB" id="A0A2T2XI61"/>
<organism evidence="5 6">
    <name type="scientific">Sulfobacillus benefaciens</name>
    <dbReference type="NCBI Taxonomy" id="453960"/>
    <lineage>
        <taxon>Bacteria</taxon>
        <taxon>Bacillati</taxon>
        <taxon>Bacillota</taxon>
        <taxon>Clostridia</taxon>
        <taxon>Eubacteriales</taxon>
        <taxon>Clostridiales Family XVII. Incertae Sedis</taxon>
        <taxon>Sulfobacillus</taxon>
    </lineage>
</organism>
<dbReference type="CDD" id="cd06592">
    <property type="entry name" value="GH31_NET37"/>
    <property type="match status" value="1"/>
</dbReference>
<dbReference type="Gene3D" id="2.60.40.1180">
    <property type="entry name" value="Golgi alpha-mannosidase II"/>
    <property type="match status" value="1"/>
</dbReference>
<accession>A0A2T2XI61</accession>
<dbReference type="Gene3D" id="2.60.40.1760">
    <property type="entry name" value="glycosyl hydrolase (family 31)"/>
    <property type="match status" value="1"/>
</dbReference>
<dbReference type="SUPFAM" id="SSF51011">
    <property type="entry name" value="Glycosyl hydrolase domain"/>
    <property type="match status" value="1"/>
</dbReference>
<keyword evidence="2" id="KW-0326">Glycosidase</keyword>
<dbReference type="InterPro" id="IPR052990">
    <property type="entry name" value="Sulfoquinovosidase_GH31"/>
</dbReference>
<proteinExistence type="inferred from homology"/>
<evidence type="ECO:0000313" key="6">
    <source>
        <dbReference type="Proteomes" id="UP000242972"/>
    </source>
</evidence>
<protein>
    <submittedName>
        <fullName evidence="5">Glycoside hydrolase</fullName>
    </submittedName>
</protein>
<dbReference type="Gene3D" id="3.20.20.80">
    <property type="entry name" value="Glycosidases"/>
    <property type="match status" value="1"/>
</dbReference>
<evidence type="ECO:0000256" key="2">
    <source>
        <dbReference type="RuleBase" id="RU361185"/>
    </source>
</evidence>
<dbReference type="Proteomes" id="UP000242972">
    <property type="component" value="Unassembled WGS sequence"/>
</dbReference>
<dbReference type="InterPro" id="IPR000322">
    <property type="entry name" value="Glyco_hydro_31_TIM"/>
</dbReference>
<evidence type="ECO:0000256" key="1">
    <source>
        <dbReference type="ARBA" id="ARBA00007806"/>
    </source>
</evidence>
<evidence type="ECO:0000313" key="5">
    <source>
        <dbReference type="EMBL" id="PSR34174.1"/>
    </source>
</evidence>
<evidence type="ECO:0000259" key="3">
    <source>
        <dbReference type="Pfam" id="PF01055"/>
    </source>
</evidence>
<sequence>MKTYGEADNVWHWTVNSRYIILWSPDGKAILTFETKALWTSKPGNIRIRRRWAWDFISESSRSRVNALIPQMTDKTQVTIPTTDPHTAIVMTLKNVSPWHAEVTIGSTNEDMKRLHVGFRTPTTEHWQGFGEHSHTIMPPARFDTWIEEGPVGLGPLSPWLRFTGRVPIPKGPYPSYATLPLWLSSAGYSAWFENSELLRWHIRWSLRMVEAWTNTLTLHVVVGNSPLQVLERQSSVLQRAALPPDWIFGPWNDSVRGQTRAATIASLLRRERIPSSAIWIEDWMGSWEDSRRFWMRPLSHQVDAALYPDFPSLSSDLHRTGFRLLGYFCPEITQGSALYQSALDEGLLVKDRNGDPVVIDVLGIEHGEVDFTHPKAEKWIHQHWFQPAYDQGFDGWMADFGEYLPTNAVLYDGSHGWQRHNQWPLLWQKVNRSFWDQNRPTGDYTFFVRSAALGSQHVAPILWGGDSDTDFDPADGLPTVIPQVLSAQLAGFSYWATDIAGYMTFGLTRPSTKKLYIRWLQLASLLPVMRTHHGTARPRNWHWDRDLETRSIYTRYARLHTALFPFWHHLSRLAATRGYPLIRALFLEFPQDPVAWIVDQEFLVGDRLLVAPVVKPQGSRHRVYIPSGHWRYWWSQRIDTGPGWIHLDVPLDQLPLWIRVGYPLPIFEGIPLDNGHPEGIVDSLADIDQGPGVDLRQATQHLTIYLVGNLDSPNIFLPGGGCLELSFNDKLTFKDHPGWPVAQTADHLPQEFGMGWRTKLAPGAQSRYCSSSQGTLNMITSPDSIERYYAIRWIPAPPDVQGG</sequence>